<dbReference type="AlphaFoldDB" id="A0A1L7I9S3"/>
<protein>
    <submittedName>
        <fullName evidence="1">Uncharacterized protein</fullName>
    </submittedName>
</protein>
<proteinExistence type="predicted"/>
<dbReference type="KEGG" id="gfl:GRFL_3128"/>
<dbReference type="STRING" id="1229726.GRFL_3128"/>
<reference evidence="1 2" key="1">
    <citation type="submission" date="2016-07" db="EMBL/GenBank/DDBJ databases">
        <title>Multi-omics approach to identify versatile polysaccharide utilization systems of a marine flavobacterium Gramella flava.</title>
        <authorList>
            <person name="Tang K."/>
        </authorList>
    </citation>
    <scope>NUCLEOTIDE SEQUENCE [LARGE SCALE GENOMIC DNA]</scope>
    <source>
        <strain evidence="1 2">JLT2011</strain>
    </source>
</reference>
<gene>
    <name evidence="1" type="ORF">GRFL_3128</name>
</gene>
<name>A0A1L7I9S3_9FLAO</name>
<evidence type="ECO:0000313" key="2">
    <source>
        <dbReference type="Proteomes" id="UP000186230"/>
    </source>
</evidence>
<organism evidence="1 2">
    <name type="scientific">Christiangramia flava JLT2011</name>
    <dbReference type="NCBI Taxonomy" id="1229726"/>
    <lineage>
        <taxon>Bacteria</taxon>
        <taxon>Pseudomonadati</taxon>
        <taxon>Bacteroidota</taxon>
        <taxon>Flavobacteriia</taxon>
        <taxon>Flavobacteriales</taxon>
        <taxon>Flavobacteriaceae</taxon>
        <taxon>Christiangramia</taxon>
    </lineage>
</organism>
<dbReference type="InterPro" id="IPR038727">
    <property type="entry name" value="NadR/Ttd14_AAA_dom"/>
</dbReference>
<evidence type="ECO:0000313" key="1">
    <source>
        <dbReference type="EMBL" id="APU69852.1"/>
    </source>
</evidence>
<dbReference type="SUPFAM" id="SSF52540">
    <property type="entry name" value="P-loop containing nucleoside triphosphate hydrolases"/>
    <property type="match status" value="1"/>
</dbReference>
<dbReference type="Proteomes" id="UP000186230">
    <property type="component" value="Chromosome"/>
</dbReference>
<dbReference type="Pfam" id="PF13521">
    <property type="entry name" value="AAA_28"/>
    <property type="match status" value="1"/>
</dbReference>
<sequence length="147" mass="17670">MHEVSREVTLQAQKEGIEQLFLVKPLLFSEKLLEGRLNQFKEADLIDSDHIFIDRGLPDVTAYMDYFDTHYPSMFDETCLENQYDKVFILPPWKEIYQSDNERYENFEEAKRISTYLYKTYERYGYKPVEVPKTSVQERTEFILNNI</sequence>
<dbReference type="InterPro" id="IPR027417">
    <property type="entry name" value="P-loop_NTPase"/>
</dbReference>
<accession>A0A1L7I9S3</accession>
<dbReference type="EMBL" id="CP016359">
    <property type="protein sequence ID" value="APU69852.1"/>
    <property type="molecule type" value="Genomic_DNA"/>
</dbReference>
<dbReference type="Gene3D" id="3.40.50.300">
    <property type="entry name" value="P-loop containing nucleotide triphosphate hydrolases"/>
    <property type="match status" value="1"/>
</dbReference>
<keyword evidence="2" id="KW-1185">Reference proteome</keyword>